<reference evidence="8" key="1">
    <citation type="journal article" date="2018" name="Nat. Genet.">
        <title>Extensive intraspecific gene order and gene structural variations between Mo17 and other maize genomes.</title>
        <authorList>
            <person name="Sun S."/>
            <person name="Zhou Y."/>
            <person name="Chen J."/>
            <person name="Shi J."/>
            <person name="Zhao H."/>
            <person name="Zhao H."/>
            <person name="Song W."/>
            <person name="Zhang M."/>
            <person name="Cui Y."/>
            <person name="Dong X."/>
            <person name="Liu H."/>
            <person name="Ma X."/>
            <person name="Jiao Y."/>
            <person name="Wang B."/>
            <person name="Wei X."/>
            <person name="Stein J.C."/>
            <person name="Glaubitz J.C."/>
            <person name="Lu F."/>
            <person name="Yu G."/>
            <person name="Liang C."/>
            <person name="Fengler K."/>
            <person name="Li B."/>
            <person name="Rafalski A."/>
            <person name="Schnable P.S."/>
            <person name="Ware D.H."/>
            <person name="Buckler E.S."/>
            <person name="Lai J."/>
        </authorList>
    </citation>
    <scope>NUCLEOTIDE SEQUENCE [LARGE SCALE GENOMIC DNA]</scope>
    <source>
        <tissue evidence="8">Seedling</tissue>
    </source>
</reference>
<dbReference type="Pfam" id="PF24904">
    <property type="entry name" value="RVE6"/>
    <property type="match status" value="1"/>
</dbReference>
<feature type="domain" description="HTH myb-type" evidence="7">
    <location>
        <begin position="24"/>
        <end position="76"/>
    </location>
</feature>
<evidence type="ECO:0000259" key="7">
    <source>
        <dbReference type="PROSITE" id="PS51294"/>
    </source>
</evidence>
<dbReference type="PANTHER" id="PTHR12802:SF146">
    <property type="entry name" value="PROTEIN REVEILLE 3"/>
    <property type="match status" value="1"/>
</dbReference>
<evidence type="ECO:0000256" key="4">
    <source>
        <dbReference type="ARBA" id="ARBA00023242"/>
    </source>
</evidence>
<dbReference type="SUPFAM" id="SSF46689">
    <property type="entry name" value="Homeodomain-like"/>
    <property type="match status" value="1"/>
</dbReference>
<dbReference type="NCBIfam" id="TIGR01557">
    <property type="entry name" value="myb_SHAQKYF"/>
    <property type="match status" value="1"/>
</dbReference>
<dbReference type="CDD" id="cd00167">
    <property type="entry name" value="SANT"/>
    <property type="match status" value="1"/>
</dbReference>
<dbReference type="Gene3D" id="1.10.10.60">
    <property type="entry name" value="Homeodomain-like"/>
    <property type="match status" value="1"/>
</dbReference>
<keyword evidence="4" id="KW-0539">Nucleus</keyword>
<dbReference type="InterPro" id="IPR017884">
    <property type="entry name" value="SANT_dom"/>
</dbReference>
<dbReference type="SMR" id="A0A8J8YJ61"/>
<dbReference type="Pfam" id="PF00249">
    <property type="entry name" value="Myb_DNA-binding"/>
    <property type="match status" value="1"/>
</dbReference>
<dbReference type="SMART" id="SM00717">
    <property type="entry name" value="SANT"/>
    <property type="match status" value="1"/>
</dbReference>
<dbReference type="PROSITE" id="PS51293">
    <property type="entry name" value="SANT"/>
    <property type="match status" value="1"/>
</dbReference>
<keyword evidence="3" id="KW-0804">Transcription</keyword>
<evidence type="ECO:0000256" key="5">
    <source>
        <dbReference type="SAM" id="MobiDB-lite"/>
    </source>
</evidence>
<dbReference type="InterPro" id="IPR001005">
    <property type="entry name" value="SANT/Myb"/>
</dbReference>
<name>A0A8J8YJ61_MAIZE</name>
<evidence type="ECO:0000259" key="6">
    <source>
        <dbReference type="PROSITE" id="PS51293"/>
    </source>
</evidence>
<feature type="region of interest" description="Disordered" evidence="5">
    <location>
        <begin position="1"/>
        <end position="23"/>
    </location>
</feature>
<dbReference type="PANTHER" id="PTHR12802">
    <property type="entry name" value="SWI/SNF COMPLEX-RELATED"/>
    <property type="match status" value="1"/>
</dbReference>
<protein>
    <submittedName>
        <fullName evidence="8">Myb-like protein G</fullName>
    </submittedName>
</protein>
<dbReference type="InterPro" id="IPR017930">
    <property type="entry name" value="Myb_dom"/>
</dbReference>
<comment type="caution">
    <text evidence="8">The sequence shown here is derived from an EMBL/GenBank/DDBJ whole genome shotgun (WGS) entry which is preliminary data.</text>
</comment>
<evidence type="ECO:0000256" key="2">
    <source>
        <dbReference type="ARBA" id="ARBA00023125"/>
    </source>
</evidence>
<feature type="compositionally biased region" description="Low complexity" evidence="5">
    <location>
        <begin position="1"/>
        <end position="14"/>
    </location>
</feature>
<organism evidence="8">
    <name type="scientific">Zea mays</name>
    <name type="common">Maize</name>
    <dbReference type="NCBI Taxonomy" id="4577"/>
    <lineage>
        <taxon>Eukaryota</taxon>
        <taxon>Viridiplantae</taxon>
        <taxon>Streptophyta</taxon>
        <taxon>Embryophyta</taxon>
        <taxon>Tracheophyta</taxon>
        <taxon>Spermatophyta</taxon>
        <taxon>Magnoliopsida</taxon>
        <taxon>Liliopsida</taxon>
        <taxon>Poales</taxon>
        <taxon>Poaceae</taxon>
        <taxon>PACMAD clade</taxon>
        <taxon>Panicoideae</taxon>
        <taxon>Andropogonodae</taxon>
        <taxon>Andropogoneae</taxon>
        <taxon>Tripsacinae</taxon>
        <taxon>Zea</taxon>
    </lineage>
</organism>
<dbReference type="OrthoDB" id="118550at2759"/>
<evidence type="ECO:0000256" key="1">
    <source>
        <dbReference type="ARBA" id="ARBA00023015"/>
    </source>
</evidence>
<accession>A0A8J8YJ61</accession>
<feature type="domain" description="SANT" evidence="6">
    <location>
        <begin position="25"/>
        <end position="76"/>
    </location>
</feature>
<keyword evidence="2" id="KW-0238">DNA-binding</keyword>
<dbReference type="InterPro" id="IPR006447">
    <property type="entry name" value="Myb_dom_plants"/>
</dbReference>
<gene>
    <name evidence="8" type="primary">mybG_0</name>
    <name evidence="8" type="ORF">Zm00014a_014137</name>
</gene>
<sequence>MAAAAVKSSAGMAGKKSRKPYVVSRPREKWTADEHGRFLHALLLFGRDWKRVQAFVATKTGTQIRSHAQKHFLRADKKLGLAVPPRHPHRSAAGCPAWCADDGGTLAPDVETVQFPLSPDDLRLAQVYRFVGDVLGSSVEAQLHRLLGADPVVVDTVLRVLANLQDNLDIL</sequence>
<proteinExistence type="predicted"/>
<dbReference type="KEGG" id="zma:100278975"/>
<dbReference type="GO" id="GO:0003677">
    <property type="term" value="F:DNA binding"/>
    <property type="evidence" value="ECO:0007669"/>
    <property type="project" value="UniProtKB-KW"/>
</dbReference>
<keyword evidence="1" id="KW-0805">Transcription regulation</keyword>
<dbReference type="InterPro" id="IPR009057">
    <property type="entry name" value="Homeodomain-like_sf"/>
</dbReference>
<dbReference type="AlphaFoldDB" id="A0A8J8YJ61"/>
<dbReference type="OMA" id="WACAPPE"/>
<dbReference type="EMBL" id="NCVQ01000001">
    <property type="protein sequence ID" value="PWZ54344.1"/>
    <property type="molecule type" value="Genomic_DNA"/>
</dbReference>
<dbReference type="Proteomes" id="UP000251960">
    <property type="component" value="Chromosome 1"/>
</dbReference>
<dbReference type="HOGENOM" id="CLU_052430_3_0_1"/>
<evidence type="ECO:0000256" key="3">
    <source>
        <dbReference type="ARBA" id="ARBA00023163"/>
    </source>
</evidence>
<dbReference type="PROSITE" id="PS51294">
    <property type="entry name" value="HTH_MYB"/>
    <property type="match status" value="1"/>
</dbReference>
<evidence type="ECO:0000313" key="8">
    <source>
        <dbReference type="EMBL" id="PWZ54344.1"/>
    </source>
</evidence>